<evidence type="ECO:0000256" key="3">
    <source>
        <dbReference type="ARBA" id="ARBA00022457"/>
    </source>
</evidence>
<dbReference type="Gene3D" id="3.90.79.10">
    <property type="entry name" value="Nucleoside Triphosphate Pyrophosphohydrolase"/>
    <property type="match status" value="1"/>
</dbReference>
<dbReference type="PANTHER" id="PTHR47707">
    <property type="entry name" value="8-OXO-DGTP DIPHOSPHATASE"/>
    <property type="match status" value="1"/>
</dbReference>
<dbReference type="InterPro" id="IPR015797">
    <property type="entry name" value="NUDIX_hydrolase-like_dom_sf"/>
</dbReference>
<dbReference type="GO" id="GO:0044715">
    <property type="term" value="F:8-oxo-dGDP phosphatase activity"/>
    <property type="evidence" value="ECO:0007669"/>
    <property type="project" value="TreeGrafter"/>
</dbReference>
<dbReference type="CDD" id="cd03425">
    <property type="entry name" value="NUDIX_MutT_NudA_like"/>
    <property type="match status" value="1"/>
</dbReference>
<name>A0A7H0K7R8_9CORY</name>
<keyword evidence="6" id="KW-0227">DNA damage</keyword>
<evidence type="ECO:0000256" key="6">
    <source>
        <dbReference type="ARBA" id="ARBA00022763"/>
    </source>
</evidence>
<dbReference type="Pfam" id="PF00293">
    <property type="entry name" value="NUDIX"/>
    <property type="match status" value="1"/>
</dbReference>
<evidence type="ECO:0000256" key="2">
    <source>
        <dbReference type="ARBA" id="ARBA00005582"/>
    </source>
</evidence>
<reference evidence="13 14" key="1">
    <citation type="submission" date="2020-05" db="EMBL/GenBank/DDBJ databases">
        <title>Descriptions of Corynebacterium xxxx sp. nov., Corynebacterium yyyy sp. nov. and Corynebacterium zzzz sp. nov.</title>
        <authorList>
            <person name="Zhang G."/>
        </authorList>
    </citation>
    <scope>NUCLEOTIDE SEQUENCE [LARGE SCALE GENOMIC DNA]</scope>
    <source>
        <strain evidence="14">zg-913</strain>
    </source>
</reference>
<keyword evidence="14" id="KW-1185">Reference proteome</keyword>
<dbReference type="GO" id="GO:0035539">
    <property type="term" value="F:8-oxo-7,8-dihydrodeoxyguanosine triphosphate pyrophosphatase activity"/>
    <property type="evidence" value="ECO:0007669"/>
    <property type="project" value="UniProtKB-EC"/>
</dbReference>
<evidence type="ECO:0000256" key="1">
    <source>
        <dbReference type="ARBA" id="ARBA00001946"/>
    </source>
</evidence>
<keyword evidence="4" id="KW-0235">DNA replication</keyword>
<comment type="cofactor">
    <cofactor evidence="1">
        <name>Mg(2+)</name>
        <dbReference type="ChEBI" id="CHEBI:18420"/>
    </cofactor>
</comment>
<dbReference type="InterPro" id="IPR047127">
    <property type="entry name" value="MutT-like"/>
</dbReference>
<dbReference type="GO" id="GO:0044716">
    <property type="term" value="F:8-oxo-GDP phosphatase activity"/>
    <property type="evidence" value="ECO:0007669"/>
    <property type="project" value="TreeGrafter"/>
</dbReference>
<dbReference type="Proteomes" id="UP000577408">
    <property type="component" value="Unassembled WGS sequence"/>
</dbReference>
<accession>A0A7H0K7R8</accession>
<dbReference type="PRINTS" id="PR00502">
    <property type="entry name" value="NUDIXFAMILY"/>
</dbReference>
<dbReference type="GO" id="GO:0006260">
    <property type="term" value="P:DNA replication"/>
    <property type="evidence" value="ECO:0007669"/>
    <property type="project" value="UniProtKB-KW"/>
</dbReference>
<evidence type="ECO:0000259" key="12">
    <source>
        <dbReference type="PROSITE" id="PS51462"/>
    </source>
</evidence>
<dbReference type="InterPro" id="IPR020476">
    <property type="entry name" value="Nudix_hydrolase"/>
</dbReference>
<evidence type="ECO:0000256" key="8">
    <source>
        <dbReference type="ARBA" id="ARBA00022842"/>
    </source>
</evidence>
<dbReference type="PANTHER" id="PTHR47707:SF1">
    <property type="entry name" value="NUDIX HYDROLASE FAMILY PROTEIN"/>
    <property type="match status" value="1"/>
</dbReference>
<protein>
    <recommendedName>
        <fullName evidence="11">8-oxo-dGTP diphosphatase</fullName>
        <ecNumber evidence="11">3.6.1.55</ecNumber>
    </recommendedName>
</protein>
<evidence type="ECO:0000256" key="4">
    <source>
        <dbReference type="ARBA" id="ARBA00022705"/>
    </source>
</evidence>
<evidence type="ECO:0000256" key="7">
    <source>
        <dbReference type="ARBA" id="ARBA00022801"/>
    </source>
</evidence>
<evidence type="ECO:0000313" key="13">
    <source>
        <dbReference type="EMBL" id="MBA1837629.1"/>
    </source>
</evidence>
<keyword evidence="3" id="KW-0515">Mutator protein</keyword>
<dbReference type="GO" id="GO:0008413">
    <property type="term" value="F:8-oxo-7,8-dihydroguanosine triphosphate pyrophosphatase activity"/>
    <property type="evidence" value="ECO:0007669"/>
    <property type="project" value="TreeGrafter"/>
</dbReference>
<evidence type="ECO:0000313" key="14">
    <source>
        <dbReference type="Proteomes" id="UP000577408"/>
    </source>
</evidence>
<keyword evidence="9" id="KW-0234">DNA repair</keyword>
<organism evidence="13 14">
    <name type="scientific">Corynebacterium wankanglinii</name>
    <dbReference type="NCBI Taxonomy" id="2735136"/>
    <lineage>
        <taxon>Bacteria</taxon>
        <taxon>Bacillati</taxon>
        <taxon>Actinomycetota</taxon>
        <taxon>Actinomycetes</taxon>
        <taxon>Mycobacteriales</taxon>
        <taxon>Corynebacteriaceae</taxon>
        <taxon>Corynebacterium</taxon>
    </lineage>
</organism>
<proteinExistence type="inferred from homology"/>
<evidence type="ECO:0000256" key="9">
    <source>
        <dbReference type="ARBA" id="ARBA00023204"/>
    </source>
</evidence>
<comment type="similarity">
    <text evidence="2">Belongs to the Nudix hydrolase family.</text>
</comment>
<dbReference type="InterPro" id="IPR000086">
    <property type="entry name" value="NUDIX_hydrolase_dom"/>
</dbReference>
<comment type="caution">
    <text evidence="13">The sequence shown here is derived from an EMBL/GenBank/DDBJ whole genome shotgun (WGS) entry which is preliminary data.</text>
</comment>
<dbReference type="EMBL" id="JABFED010000004">
    <property type="protein sequence ID" value="MBA1837629.1"/>
    <property type="molecule type" value="Genomic_DNA"/>
</dbReference>
<dbReference type="PROSITE" id="PS51462">
    <property type="entry name" value="NUDIX"/>
    <property type="match status" value="1"/>
</dbReference>
<evidence type="ECO:0000256" key="5">
    <source>
        <dbReference type="ARBA" id="ARBA00022723"/>
    </source>
</evidence>
<gene>
    <name evidence="13" type="ORF">HMA55_06925</name>
</gene>
<keyword evidence="5" id="KW-0479">Metal-binding</keyword>
<dbReference type="SUPFAM" id="SSF55811">
    <property type="entry name" value="Nudix"/>
    <property type="match status" value="1"/>
</dbReference>
<dbReference type="RefSeq" id="WP_181192339.1">
    <property type="nucleotide sequence ID" value="NZ_JABFED010000004.1"/>
</dbReference>
<dbReference type="EC" id="3.6.1.55" evidence="11"/>
<dbReference type="GO" id="GO:0006281">
    <property type="term" value="P:DNA repair"/>
    <property type="evidence" value="ECO:0007669"/>
    <property type="project" value="UniProtKB-KW"/>
</dbReference>
<keyword evidence="8" id="KW-0460">Magnesium</keyword>
<sequence length="130" mass="14494">MTKIIDVVGAVILDGDLVFTAQRGPGRSMGGLWEFPGGKIESGETPEQALKRELVEELSIEVEVLDKIVTSKHDTGSAVINLTTYYCKLRSGTPTLFEHEQVRWVPRSELDALEWAPADIETVQRVRQDK</sequence>
<evidence type="ECO:0000256" key="11">
    <source>
        <dbReference type="ARBA" id="ARBA00038905"/>
    </source>
</evidence>
<keyword evidence="7 13" id="KW-0378">Hydrolase</keyword>
<evidence type="ECO:0000256" key="10">
    <source>
        <dbReference type="ARBA" id="ARBA00035861"/>
    </source>
</evidence>
<feature type="domain" description="Nudix hydrolase" evidence="12">
    <location>
        <begin position="3"/>
        <end position="128"/>
    </location>
</feature>
<dbReference type="AlphaFoldDB" id="A0A7H0K7R8"/>
<comment type="catalytic activity">
    <reaction evidence="10">
        <text>8-oxo-dGTP + H2O = 8-oxo-dGMP + diphosphate + H(+)</text>
        <dbReference type="Rhea" id="RHEA:31575"/>
        <dbReference type="ChEBI" id="CHEBI:15377"/>
        <dbReference type="ChEBI" id="CHEBI:15378"/>
        <dbReference type="ChEBI" id="CHEBI:33019"/>
        <dbReference type="ChEBI" id="CHEBI:63224"/>
        <dbReference type="ChEBI" id="CHEBI:77896"/>
        <dbReference type="EC" id="3.6.1.55"/>
    </reaction>
</comment>
<dbReference type="GO" id="GO:0046872">
    <property type="term" value="F:metal ion binding"/>
    <property type="evidence" value="ECO:0007669"/>
    <property type="project" value="UniProtKB-KW"/>
</dbReference>